<dbReference type="Proteomes" id="UP001596091">
    <property type="component" value="Unassembled WGS sequence"/>
</dbReference>
<accession>A0ABW1EAP5</accession>
<dbReference type="Gene3D" id="1.20.1420.60">
    <property type="match status" value="1"/>
</dbReference>
<feature type="domain" description="DNA mimic protein DMP19 C-terminal" evidence="1">
    <location>
        <begin position="31"/>
        <end position="135"/>
    </location>
</feature>
<keyword evidence="3" id="KW-1185">Reference proteome</keyword>
<gene>
    <name evidence="2" type="ORF">ACFPT7_01925</name>
</gene>
<reference evidence="3" key="1">
    <citation type="journal article" date="2019" name="Int. J. Syst. Evol. Microbiol.">
        <title>The Global Catalogue of Microorganisms (GCM) 10K type strain sequencing project: providing services to taxonomists for standard genome sequencing and annotation.</title>
        <authorList>
            <consortium name="The Broad Institute Genomics Platform"/>
            <consortium name="The Broad Institute Genome Sequencing Center for Infectious Disease"/>
            <person name="Wu L."/>
            <person name="Ma J."/>
        </authorList>
    </citation>
    <scope>NUCLEOTIDE SEQUENCE [LARGE SCALE GENOMIC DNA]</scope>
    <source>
        <strain evidence="3">JCM 4087</strain>
    </source>
</reference>
<dbReference type="EMBL" id="JBHSPH010000001">
    <property type="protein sequence ID" value="MFC5861044.1"/>
    <property type="molecule type" value="Genomic_DNA"/>
</dbReference>
<protein>
    <submittedName>
        <fullName evidence="2">DMP19 family protein</fullName>
    </submittedName>
</protein>
<evidence type="ECO:0000259" key="1">
    <source>
        <dbReference type="Pfam" id="PF14300"/>
    </source>
</evidence>
<organism evidence="2 3">
    <name type="scientific">Acidicapsa dinghuensis</name>
    <dbReference type="NCBI Taxonomy" id="2218256"/>
    <lineage>
        <taxon>Bacteria</taxon>
        <taxon>Pseudomonadati</taxon>
        <taxon>Acidobacteriota</taxon>
        <taxon>Terriglobia</taxon>
        <taxon>Terriglobales</taxon>
        <taxon>Acidobacteriaceae</taxon>
        <taxon>Acidicapsa</taxon>
    </lineage>
</organism>
<dbReference type="RefSeq" id="WP_263334570.1">
    <property type="nucleotide sequence ID" value="NZ_JAGSYH010000002.1"/>
</dbReference>
<evidence type="ECO:0000313" key="3">
    <source>
        <dbReference type="Proteomes" id="UP001596091"/>
    </source>
</evidence>
<dbReference type="Pfam" id="PF14300">
    <property type="entry name" value="DMP19"/>
    <property type="match status" value="1"/>
</dbReference>
<proteinExistence type="predicted"/>
<name>A0ABW1EAP5_9BACT</name>
<dbReference type="InterPro" id="IPR025402">
    <property type="entry name" value="DMP19_C"/>
</dbReference>
<evidence type="ECO:0000313" key="2">
    <source>
        <dbReference type="EMBL" id="MFC5861044.1"/>
    </source>
</evidence>
<sequence>MKKQLKIDAVKQAPHLIWNSFIDVIARNYSEIEDNQRSAHLVFLYDVEVQNGGHMQYFENHRATRLNETMQALMLLGANCQATILEDAGRQFLSKKRKIIRSIFEYVEIAREGEFNLFDQRYHQCTPDLTLCLQAHLHNHLPDYIEFV</sequence>
<comment type="caution">
    <text evidence="2">The sequence shown here is derived from an EMBL/GenBank/DDBJ whole genome shotgun (WGS) entry which is preliminary data.</text>
</comment>